<dbReference type="Proteomes" id="UP000004915">
    <property type="component" value="Unassembled WGS sequence"/>
</dbReference>
<dbReference type="EMBL" id="AGVE01000042">
    <property type="protein sequence ID" value="EHI13244.1"/>
    <property type="molecule type" value="Genomic_DNA"/>
</dbReference>
<name>G7CFG5_MYCT3</name>
<proteinExistence type="predicted"/>
<evidence type="ECO:0000313" key="3">
    <source>
        <dbReference type="Proteomes" id="UP000004915"/>
    </source>
</evidence>
<evidence type="ECO:0000256" key="1">
    <source>
        <dbReference type="SAM" id="MobiDB-lite"/>
    </source>
</evidence>
<organism evidence="2 3">
    <name type="scientific">Mycolicibacterium thermoresistibile (strain ATCC 19527 / DSM 44167 / CIP 105390 / JCM 6362 / NCTC 10409 / 316)</name>
    <name type="common">Mycobacterium thermoresistibile</name>
    <dbReference type="NCBI Taxonomy" id="1078020"/>
    <lineage>
        <taxon>Bacteria</taxon>
        <taxon>Bacillati</taxon>
        <taxon>Actinomycetota</taxon>
        <taxon>Actinomycetes</taxon>
        <taxon>Mycobacteriales</taxon>
        <taxon>Mycobacteriaceae</taxon>
        <taxon>Mycolicibacterium</taxon>
    </lineage>
</organism>
<accession>G7CFG5</accession>
<keyword evidence="3" id="KW-1185">Reference proteome</keyword>
<dbReference type="eggNOG" id="ENOG5032ADF">
    <property type="taxonomic scope" value="Bacteria"/>
</dbReference>
<feature type="region of interest" description="Disordered" evidence="1">
    <location>
        <begin position="1"/>
        <end position="54"/>
    </location>
</feature>
<sequence>MRMPKGKGIYDEENAPKDEPKGGRPGPTDQGREGGMATREQAPDVVESGEEPTA</sequence>
<comment type="caution">
    <text evidence="2">The sequence shown here is derived from an EMBL/GenBank/DDBJ whole genome shotgun (WGS) entry which is preliminary data.</text>
</comment>
<dbReference type="AlphaFoldDB" id="G7CFG5"/>
<dbReference type="PATRIC" id="fig|1078020.3.peg.1704"/>
<protein>
    <submittedName>
        <fullName evidence="2">Uncharacterized protein</fullName>
    </submittedName>
</protein>
<gene>
    <name evidence="2" type="ORF">KEK_08682</name>
</gene>
<evidence type="ECO:0000313" key="2">
    <source>
        <dbReference type="EMBL" id="EHI13244.1"/>
    </source>
</evidence>
<feature type="compositionally biased region" description="Basic and acidic residues" evidence="1">
    <location>
        <begin position="8"/>
        <end position="22"/>
    </location>
</feature>
<reference evidence="2 3" key="1">
    <citation type="submission" date="2011-11" db="EMBL/GenBank/DDBJ databases">
        <authorList>
            <consortium name="Tuberculosis Structural Genomics Consortium"/>
            <person name="Ioerger T.R."/>
        </authorList>
    </citation>
    <scope>NUCLEOTIDE SEQUENCE [LARGE SCALE GENOMIC DNA]</scope>
    <source>
        <strain evidence="3">ATCC 19527 / DSM 44167 / CIP 105390 / JCM 6362 / NCTC 10409 / 316</strain>
    </source>
</reference>